<sequence>MACLCLCASCMELHRGAKITQVTESGPSLLNHADDGIAYKTPMPIVSAPLSSDFYTYCYWTRFDINHLPSRQRFRRGTLRIPATAVGDAANRRTQVHAPQKIKVSYKIG</sequence>
<dbReference type="OMA" id="RFDINHL"/>
<accession>M2SW18</accession>
<dbReference type="AlphaFoldDB" id="M2SW18"/>
<proteinExistence type="predicted"/>
<reference evidence="1 2" key="1">
    <citation type="journal article" date="2012" name="PLoS Pathog.">
        <title>Diverse lifestyles and strategies of plant pathogenesis encoded in the genomes of eighteen Dothideomycetes fungi.</title>
        <authorList>
            <person name="Ohm R.A."/>
            <person name="Feau N."/>
            <person name="Henrissat B."/>
            <person name="Schoch C.L."/>
            <person name="Horwitz B.A."/>
            <person name="Barry K.W."/>
            <person name="Condon B.J."/>
            <person name="Copeland A.C."/>
            <person name="Dhillon B."/>
            <person name="Glaser F."/>
            <person name="Hesse C.N."/>
            <person name="Kosti I."/>
            <person name="LaButti K."/>
            <person name="Lindquist E.A."/>
            <person name="Lucas S."/>
            <person name="Salamov A.A."/>
            <person name="Bradshaw R.E."/>
            <person name="Ciuffetti L."/>
            <person name="Hamelin R.C."/>
            <person name="Kema G.H.J."/>
            <person name="Lawrence C."/>
            <person name="Scott J.A."/>
            <person name="Spatafora J.W."/>
            <person name="Turgeon B.G."/>
            <person name="de Wit P.J.G.M."/>
            <person name="Zhong S."/>
            <person name="Goodwin S.B."/>
            <person name="Grigoriev I.V."/>
        </authorList>
    </citation>
    <scope>NUCLEOTIDE SEQUENCE [LARGE SCALE GENOMIC DNA]</scope>
    <source>
        <strain evidence="2">C5 / ATCC 48332 / race O</strain>
    </source>
</reference>
<organism evidence="1 2">
    <name type="scientific">Cochliobolus heterostrophus (strain C5 / ATCC 48332 / race O)</name>
    <name type="common">Southern corn leaf blight fungus</name>
    <name type="synonym">Bipolaris maydis</name>
    <dbReference type="NCBI Taxonomy" id="701091"/>
    <lineage>
        <taxon>Eukaryota</taxon>
        <taxon>Fungi</taxon>
        <taxon>Dikarya</taxon>
        <taxon>Ascomycota</taxon>
        <taxon>Pezizomycotina</taxon>
        <taxon>Dothideomycetes</taxon>
        <taxon>Pleosporomycetidae</taxon>
        <taxon>Pleosporales</taxon>
        <taxon>Pleosporineae</taxon>
        <taxon>Pleosporaceae</taxon>
        <taxon>Bipolaris</taxon>
    </lineage>
</organism>
<evidence type="ECO:0000313" key="2">
    <source>
        <dbReference type="Proteomes" id="UP000016936"/>
    </source>
</evidence>
<reference evidence="2" key="2">
    <citation type="journal article" date="2013" name="PLoS Genet.">
        <title>Comparative genome structure, secondary metabolite, and effector coding capacity across Cochliobolus pathogens.</title>
        <authorList>
            <person name="Condon B.J."/>
            <person name="Leng Y."/>
            <person name="Wu D."/>
            <person name="Bushley K.E."/>
            <person name="Ohm R.A."/>
            <person name="Otillar R."/>
            <person name="Martin J."/>
            <person name="Schackwitz W."/>
            <person name="Grimwood J."/>
            <person name="MohdZainudin N."/>
            <person name="Xue C."/>
            <person name="Wang R."/>
            <person name="Manning V.A."/>
            <person name="Dhillon B."/>
            <person name="Tu Z.J."/>
            <person name="Steffenson B.J."/>
            <person name="Salamov A."/>
            <person name="Sun H."/>
            <person name="Lowry S."/>
            <person name="LaButti K."/>
            <person name="Han J."/>
            <person name="Copeland A."/>
            <person name="Lindquist E."/>
            <person name="Barry K."/>
            <person name="Schmutz J."/>
            <person name="Baker S.E."/>
            <person name="Ciuffetti L.M."/>
            <person name="Grigoriev I.V."/>
            <person name="Zhong S."/>
            <person name="Turgeon B.G."/>
        </authorList>
    </citation>
    <scope>NUCLEOTIDE SEQUENCE [LARGE SCALE GENOMIC DNA]</scope>
    <source>
        <strain evidence="2">C5 / ATCC 48332 / race O</strain>
    </source>
</reference>
<protein>
    <submittedName>
        <fullName evidence="1">Uncharacterized protein</fullName>
    </submittedName>
</protein>
<dbReference type="Proteomes" id="UP000016936">
    <property type="component" value="Unassembled WGS sequence"/>
</dbReference>
<evidence type="ECO:0000313" key="1">
    <source>
        <dbReference type="EMBL" id="EMD89545.1"/>
    </source>
</evidence>
<dbReference type="OrthoDB" id="3687753at2759"/>
<gene>
    <name evidence="1" type="ORF">COCHEDRAFT_1105943</name>
</gene>
<dbReference type="HOGENOM" id="CLU_174166_0_0_1"/>
<keyword evidence="2" id="KW-1185">Reference proteome</keyword>
<dbReference type="EMBL" id="KB445578">
    <property type="protein sequence ID" value="EMD89545.1"/>
    <property type="molecule type" value="Genomic_DNA"/>
</dbReference>
<name>M2SW18_COCH5</name>